<feature type="chain" id="PRO_5025564604" evidence="1">
    <location>
        <begin position="19"/>
        <end position="209"/>
    </location>
</feature>
<evidence type="ECO:0000256" key="1">
    <source>
        <dbReference type="SAM" id="SignalP"/>
    </source>
</evidence>
<name>A0A6B0RXC7_9CETA</name>
<dbReference type="EMBL" id="VBQZ03000108">
    <property type="protein sequence ID" value="MXQ94242.1"/>
    <property type="molecule type" value="Genomic_DNA"/>
</dbReference>
<feature type="signal peptide" evidence="1">
    <location>
        <begin position="1"/>
        <end position="18"/>
    </location>
</feature>
<dbReference type="Proteomes" id="UP000322234">
    <property type="component" value="Unassembled WGS sequence"/>
</dbReference>
<proteinExistence type="predicted"/>
<organism evidence="2 3">
    <name type="scientific">Bos mutus</name>
    <name type="common">wild yak</name>
    <dbReference type="NCBI Taxonomy" id="72004"/>
    <lineage>
        <taxon>Eukaryota</taxon>
        <taxon>Metazoa</taxon>
        <taxon>Chordata</taxon>
        <taxon>Craniata</taxon>
        <taxon>Vertebrata</taxon>
        <taxon>Euteleostomi</taxon>
        <taxon>Mammalia</taxon>
        <taxon>Eutheria</taxon>
        <taxon>Laurasiatheria</taxon>
        <taxon>Artiodactyla</taxon>
        <taxon>Ruminantia</taxon>
        <taxon>Pecora</taxon>
        <taxon>Bovidae</taxon>
        <taxon>Bovinae</taxon>
        <taxon>Bos</taxon>
    </lineage>
</organism>
<gene>
    <name evidence="2" type="ORF">E5288_WYG007303</name>
</gene>
<dbReference type="AlphaFoldDB" id="A0A6B0RXC7"/>
<evidence type="ECO:0000313" key="2">
    <source>
        <dbReference type="EMBL" id="MXQ94242.1"/>
    </source>
</evidence>
<evidence type="ECO:0000313" key="3">
    <source>
        <dbReference type="Proteomes" id="UP000322234"/>
    </source>
</evidence>
<accession>A0A6B0RXC7</accession>
<comment type="caution">
    <text evidence="2">The sequence shown here is derived from an EMBL/GenBank/DDBJ whole genome shotgun (WGS) entry which is preliminary data.</text>
</comment>
<keyword evidence="3" id="KW-1185">Reference proteome</keyword>
<sequence>MFVAMLAVLACQLRPSSTEKVHWAYLPNPPSFQPIDWMNEPIRVFVNDTNLLGRAFIYPNNVKTVVSTPFNFSGMSVYPPICFAISSSLQGAAPVLNGCVSTSLQGMLTDSLRSNGKRDFWSLQLQMLGAQERLFDALKKAAPHLKDYPSCALPTLDSDEQGLKVWESISRTSGFPHWKECLYALRSPIPIVATRHFLIEWGSTYRSDQ</sequence>
<protein>
    <submittedName>
        <fullName evidence="2">Uncharacterized protein</fullName>
    </submittedName>
</protein>
<keyword evidence="1" id="KW-0732">Signal</keyword>
<reference evidence="2" key="1">
    <citation type="submission" date="2019-10" db="EMBL/GenBank/DDBJ databases">
        <title>The sequence and de novo assembly of the wild yak genome.</title>
        <authorList>
            <person name="Liu Y."/>
        </authorList>
    </citation>
    <scope>NUCLEOTIDE SEQUENCE [LARGE SCALE GENOMIC DNA]</scope>
    <source>
        <strain evidence="2">WY2019</strain>
    </source>
</reference>